<organism evidence="1 2">
    <name type="scientific">Eumeta variegata</name>
    <name type="common">Bagworm moth</name>
    <name type="synonym">Eumeta japonica</name>
    <dbReference type="NCBI Taxonomy" id="151549"/>
    <lineage>
        <taxon>Eukaryota</taxon>
        <taxon>Metazoa</taxon>
        <taxon>Ecdysozoa</taxon>
        <taxon>Arthropoda</taxon>
        <taxon>Hexapoda</taxon>
        <taxon>Insecta</taxon>
        <taxon>Pterygota</taxon>
        <taxon>Neoptera</taxon>
        <taxon>Endopterygota</taxon>
        <taxon>Lepidoptera</taxon>
        <taxon>Glossata</taxon>
        <taxon>Ditrysia</taxon>
        <taxon>Tineoidea</taxon>
        <taxon>Psychidae</taxon>
        <taxon>Oiketicinae</taxon>
        <taxon>Eumeta</taxon>
    </lineage>
</organism>
<dbReference type="EMBL" id="BGZK01005158">
    <property type="protein sequence ID" value="GBP12787.1"/>
    <property type="molecule type" value="Genomic_DNA"/>
</dbReference>
<protein>
    <recommendedName>
        <fullName evidence="3">Reverse transcriptase domain-containing protein</fullName>
    </recommendedName>
</protein>
<keyword evidence="2" id="KW-1185">Reference proteome</keyword>
<name>A0A4C1TH89_EUMVA</name>
<dbReference type="AlphaFoldDB" id="A0A4C1TH89"/>
<dbReference type="OrthoDB" id="425681at2759"/>
<gene>
    <name evidence="1" type="ORF">EVAR_101178_1</name>
</gene>
<evidence type="ECO:0000313" key="2">
    <source>
        <dbReference type="Proteomes" id="UP000299102"/>
    </source>
</evidence>
<evidence type="ECO:0000313" key="1">
    <source>
        <dbReference type="EMBL" id="GBP12787.1"/>
    </source>
</evidence>
<dbReference type="Proteomes" id="UP000299102">
    <property type="component" value="Unassembled WGS sequence"/>
</dbReference>
<accession>A0A4C1TH89</accession>
<evidence type="ECO:0008006" key="3">
    <source>
        <dbReference type="Google" id="ProtNLM"/>
    </source>
</evidence>
<reference evidence="1 2" key="1">
    <citation type="journal article" date="2019" name="Commun. Biol.">
        <title>The bagworm genome reveals a unique fibroin gene that provides high tensile strength.</title>
        <authorList>
            <person name="Kono N."/>
            <person name="Nakamura H."/>
            <person name="Ohtoshi R."/>
            <person name="Tomita M."/>
            <person name="Numata K."/>
            <person name="Arakawa K."/>
        </authorList>
    </citation>
    <scope>NUCLEOTIDE SEQUENCE [LARGE SCALE GENOMIC DNA]</scope>
</reference>
<proteinExistence type="predicted"/>
<comment type="caution">
    <text evidence="1">The sequence shown here is derived from an EMBL/GenBank/DDBJ whole genome shotgun (WGS) entry which is preliminary data.</text>
</comment>
<sequence>MSRASKHVKLSVADAAIAFVKLAFDRLQCTPASVEEPKFAVSVKCVLYTDDQAIIALSACELQMMASKVNDSIKKNGLKVNVSETKVMVSERIESMTMR</sequence>